<evidence type="ECO:0000313" key="1">
    <source>
        <dbReference type="EMBL" id="PIK37071.1"/>
    </source>
</evidence>
<name>A0A2G8JMR4_STIJA</name>
<reference evidence="1 2" key="1">
    <citation type="journal article" date="2017" name="PLoS Biol.">
        <title>The sea cucumber genome provides insights into morphological evolution and visceral regeneration.</title>
        <authorList>
            <person name="Zhang X."/>
            <person name="Sun L."/>
            <person name="Yuan J."/>
            <person name="Sun Y."/>
            <person name="Gao Y."/>
            <person name="Zhang L."/>
            <person name="Li S."/>
            <person name="Dai H."/>
            <person name="Hamel J.F."/>
            <person name="Liu C."/>
            <person name="Yu Y."/>
            <person name="Liu S."/>
            <person name="Lin W."/>
            <person name="Guo K."/>
            <person name="Jin S."/>
            <person name="Xu P."/>
            <person name="Storey K.B."/>
            <person name="Huan P."/>
            <person name="Zhang T."/>
            <person name="Zhou Y."/>
            <person name="Zhang J."/>
            <person name="Lin C."/>
            <person name="Li X."/>
            <person name="Xing L."/>
            <person name="Huo D."/>
            <person name="Sun M."/>
            <person name="Wang L."/>
            <person name="Mercier A."/>
            <person name="Li F."/>
            <person name="Yang H."/>
            <person name="Xiang J."/>
        </authorList>
    </citation>
    <scope>NUCLEOTIDE SEQUENCE [LARGE SCALE GENOMIC DNA]</scope>
    <source>
        <strain evidence="1">Shaxun</strain>
        <tissue evidence="1">Muscle</tissue>
    </source>
</reference>
<proteinExistence type="predicted"/>
<protein>
    <submittedName>
        <fullName evidence="1">Uncharacterized protein</fullName>
    </submittedName>
</protein>
<accession>A0A2G8JMR4</accession>
<dbReference type="EMBL" id="MRZV01001565">
    <property type="protein sequence ID" value="PIK37071.1"/>
    <property type="molecule type" value="Genomic_DNA"/>
</dbReference>
<evidence type="ECO:0000313" key="2">
    <source>
        <dbReference type="Proteomes" id="UP000230750"/>
    </source>
</evidence>
<dbReference type="Proteomes" id="UP000230750">
    <property type="component" value="Unassembled WGS sequence"/>
</dbReference>
<keyword evidence="2" id="KW-1185">Reference proteome</keyword>
<sequence length="203" mass="22823">MASSLEQHVVKPAFEKTGFGSFKAELADILTEDIILQLAIYFNYPPVRIDLLKKDVGRNYLMIQYMEERGQITATNITTLLRALKARKLRGIQKSVQTLFELHTGKRCTGDDQSMQQPEDLNFGKLDLGPKEYLTTDGTSLGLESFRSADKNNIILANGKSVPVLPALEELQIKTNKETQFNQDQVVGLLSYAVQCQRLKKLS</sequence>
<comment type="caution">
    <text evidence="1">The sequence shown here is derived from an EMBL/GenBank/DDBJ whole genome shotgun (WGS) entry which is preliminary data.</text>
</comment>
<organism evidence="1 2">
    <name type="scientific">Stichopus japonicus</name>
    <name type="common">Sea cucumber</name>
    <dbReference type="NCBI Taxonomy" id="307972"/>
    <lineage>
        <taxon>Eukaryota</taxon>
        <taxon>Metazoa</taxon>
        <taxon>Echinodermata</taxon>
        <taxon>Eleutherozoa</taxon>
        <taxon>Echinozoa</taxon>
        <taxon>Holothuroidea</taxon>
        <taxon>Aspidochirotacea</taxon>
        <taxon>Aspidochirotida</taxon>
        <taxon>Stichopodidae</taxon>
        <taxon>Apostichopus</taxon>
    </lineage>
</organism>
<dbReference type="AlphaFoldDB" id="A0A2G8JMR4"/>
<gene>
    <name evidence="1" type="ORF">BSL78_26099</name>
</gene>